<sequence length="84" mass="8971">MASLDGIAALRDQLVTVIRERIATGTYQPGTKLPTARELADEFDISARTVTDALRILRESGEVIGVRGRGVFVRPTDTGEADGG</sequence>
<dbReference type="CDD" id="cd07377">
    <property type="entry name" value="WHTH_GntR"/>
    <property type="match status" value="1"/>
</dbReference>
<dbReference type="Gene3D" id="1.10.10.10">
    <property type="entry name" value="Winged helix-like DNA-binding domain superfamily/Winged helix DNA-binding domain"/>
    <property type="match status" value="1"/>
</dbReference>
<organism evidence="5 6">
    <name type="scientific">Actinomadura vinacea</name>
    <dbReference type="NCBI Taxonomy" id="115336"/>
    <lineage>
        <taxon>Bacteria</taxon>
        <taxon>Bacillati</taxon>
        <taxon>Actinomycetota</taxon>
        <taxon>Actinomycetes</taxon>
        <taxon>Streptosporangiales</taxon>
        <taxon>Thermomonosporaceae</taxon>
        <taxon>Actinomadura</taxon>
    </lineage>
</organism>
<dbReference type="SUPFAM" id="SSF46785">
    <property type="entry name" value="Winged helix' DNA-binding domain"/>
    <property type="match status" value="1"/>
</dbReference>
<evidence type="ECO:0000256" key="2">
    <source>
        <dbReference type="ARBA" id="ARBA00023125"/>
    </source>
</evidence>
<dbReference type="PROSITE" id="PS50949">
    <property type="entry name" value="HTH_GNTR"/>
    <property type="match status" value="1"/>
</dbReference>
<dbReference type="PANTHER" id="PTHR44846:SF17">
    <property type="entry name" value="GNTR-FAMILY TRANSCRIPTIONAL REGULATOR"/>
    <property type="match status" value="1"/>
</dbReference>
<gene>
    <name evidence="5" type="ORF">GCM10010191_10210</name>
</gene>
<evidence type="ECO:0000313" key="5">
    <source>
        <dbReference type="EMBL" id="GAA2404434.1"/>
    </source>
</evidence>
<dbReference type="SMART" id="SM00345">
    <property type="entry name" value="HTH_GNTR"/>
    <property type="match status" value="1"/>
</dbReference>
<keyword evidence="1" id="KW-0805">Transcription regulation</keyword>
<keyword evidence="6" id="KW-1185">Reference proteome</keyword>
<name>A0ABN3IH18_9ACTN</name>
<reference evidence="5 6" key="1">
    <citation type="journal article" date="2019" name="Int. J. Syst. Evol. Microbiol.">
        <title>The Global Catalogue of Microorganisms (GCM) 10K type strain sequencing project: providing services to taxonomists for standard genome sequencing and annotation.</title>
        <authorList>
            <consortium name="The Broad Institute Genomics Platform"/>
            <consortium name="The Broad Institute Genome Sequencing Center for Infectious Disease"/>
            <person name="Wu L."/>
            <person name="Ma J."/>
        </authorList>
    </citation>
    <scope>NUCLEOTIDE SEQUENCE [LARGE SCALE GENOMIC DNA]</scope>
    <source>
        <strain evidence="5 6">JCM 3325</strain>
    </source>
</reference>
<comment type="caution">
    <text evidence="5">The sequence shown here is derived from an EMBL/GenBank/DDBJ whole genome shotgun (WGS) entry which is preliminary data.</text>
</comment>
<evidence type="ECO:0000256" key="1">
    <source>
        <dbReference type="ARBA" id="ARBA00023015"/>
    </source>
</evidence>
<dbReference type="EMBL" id="BAAARW010000003">
    <property type="protein sequence ID" value="GAA2404434.1"/>
    <property type="molecule type" value="Genomic_DNA"/>
</dbReference>
<evidence type="ECO:0000313" key="6">
    <source>
        <dbReference type="Proteomes" id="UP001501231"/>
    </source>
</evidence>
<proteinExistence type="predicted"/>
<keyword evidence="3" id="KW-0804">Transcription</keyword>
<dbReference type="InterPro" id="IPR036388">
    <property type="entry name" value="WH-like_DNA-bd_sf"/>
</dbReference>
<dbReference type="InterPro" id="IPR050679">
    <property type="entry name" value="Bact_HTH_transcr_reg"/>
</dbReference>
<evidence type="ECO:0000259" key="4">
    <source>
        <dbReference type="PROSITE" id="PS50949"/>
    </source>
</evidence>
<keyword evidence="2" id="KW-0238">DNA-binding</keyword>
<accession>A0ABN3IH18</accession>
<dbReference type="PANTHER" id="PTHR44846">
    <property type="entry name" value="MANNOSYL-D-GLYCERATE TRANSPORT/METABOLISM SYSTEM REPRESSOR MNGR-RELATED"/>
    <property type="match status" value="1"/>
</dbReference>
<dbReference type="RefSeq" id="WP_344587278.1">
    <property type="nucleotide sequence ID" value="NZ_BAAARW010000003.1"/>
</dbReference>
<dbReference type="Pfam" id="PF00392">
    <property type="entry name" value="GntR"/>
    <property type="match status" value="1"/>
</dbReference>
<dbReference type="InterPro" id="IPR036390">
    <property type="entry name" value="WH_DNA-bd_sf"/>
</dbReference>
<dbReference type="Proteomes" id="UP001501231">
    <property type="component" value="Unassembled WGS sequence"/>
</dbReference>
<feature type="domain" description="HTH gntR-type" evidence="4">
    <location>
        <begin position="8"/>
        <end position="76"/>
    </location>
</feature>
<protein>
    <recommendedName>
        <fullName evidence="4">HTH gntR-type domain-containing protein</fullName>
    </recommendedName>
</protein>
<dbReference type="InterPro" id="IPR000524">
    <property type="entry name" value="Tscrpt_reg_HTH_GntR"/>
</dbReference>
<evidence type="ECO:0000256" key="3">
    <source>
        <dbReference type="ARBA" id="ARBA00023163"/>
    </source>
</evidence>